<dbReference type="SMART" id="SM00220">
    <property type="entry name" value="S_TKc"/>
    <property type="match status" value="1"/>
</dbReference>
<keyword evidence="5 10" id="KW-0418">Kinase</keyword>
<dbReference type="GO" id="GO:0004674">
    <property type="term" value="F:protein serine/threonine kinase activity"/>
    <property type="evidence" value="ECO:0007669"/>
    <property type="project" value="UniProtKB-KW"/>
</dbReference>
<dbReference type="EMBL" id="CP130612">
    <property type="protein sequence ID" value="WKW13326.1"/>
    <property type="molecule type" value="Genomic_DNA"/>
</dbReference>
<dbReference type="CDD" id="cd14014">
    <property type="entry name" value="STKc_PknB_like"/>
    <property type="match status" value="1"/>
</dbReference>
<dbReference type="PROSITE" id="PS00108">
    <property type="entry name" value="PROTEIN_KINASE_ST"/>
    <property type="match status" value="1"/>
</dbReference>
<dbReference type="SUPFAM" id="SSF56112">
    <property type="entry name" value="Protein kinase-like (PK-like)"/>
    <property type="match status" value="1"/>
</dbReference>
<evidence type="ECO:0000259" key="9">
    <source>
        <dbReference type="PROSITE" id="PS50011"/>
    </source>
</evidence>
<keyword evidence="4 7" id="KW-0547">Nucleotide-binding</keyword>
<evidence type="ECO:0000256" key="5">
    <source>
        <dbReference type="ARBA" id="ARBA00022777"/>
    </source>
</evidence>
<evidence type="ECO:0000256" key="8">
    <source>
        <dbReference type="SAM" id="MobiDB-lite"/>
    </source>
</evidence>
<name>A0AA49JWL6_9BACT</name>
<accession>A0AA49K2W5</accession>
<dbReference type="GO" id="GO:0005524">
    <property type="term" value="F:ATP binding"/>
    <property type="evidence" value="ECO:0007669"/>
    <property type="project" value="UniProtKB-UniRule"/>
</dbReference>
<feature type="compositionally biased region" description="Low complexity" evidence="8">
    <location>
        <begin position="291"/>
        <end position="311"/>
    </location>
</feature>
<keyword evidence="12" id="KW-1185">Reference proteome</keyword>
<feature type="compositionally biased region" description="Basic and acidic residues" evidence="8">
    <location>
        <begin position="474"/>
        <end position="485"/>
    </location>
</feature>
<protein>
    <recommendedName>
        <fullName evidence="1">non-specific serine/threonine protein kinase</fullName>
        <ecNumber evidence="1">2.7.11.1</ecNumber>
    </recommendedName>
</protein>
<gene>
    <name evidence="10" type="ORF">Strain138_002644</name>
    <name evidence="11" type="ORF">Strain318_002644</name>
</gene>
<dbReference type="EMBL" id="CP130613">
    <property type="protein sequence ID" value="WKW16233.1"/>
    <property type="molecule type" value="Genomic_DNA"/>
</dbReference>
<keyword evidence="3" id="KW-0808">Transferase</keyword>
<dbReference type="InterPro" id="IPR017441">
    <property type="entry name" value="Protein_kinase_ATP_BS"/>
</dbReference>
<dbReference type="FunFam" id="1.10.510.10:FF:000021">
    <property type="entry name" value="Serine/threonine protein kinase"/>
    <property type="match status" value="1"/>
</dbReference>
<keyword evidence="2" id="KW-0723">Serine/threonine-protein kinase</keyword>
<feature type="compositionally biased region" description="Pro residues" evidence="8">
    <location>
        <begin position="312"/>
        <end position="321"/>
    </location>
</feature>
<evidence type="ECO:0000256" key="6">
    <source>
        <dbReference type="ARBA" id="ARBA00022840"/>
    </source>
</evidence>
<dbReference type="InterPro" id="IPR011009">
    <property type="entry name" value="Kinase-like_dom_sf"/>
</dbReference>
<dbReference type="InterPro" id="IPR008271">
    <property type="entry name" value="Ser/Thr_kinase_AS"/>
</dbReference>
<keyword evidence="6 7" id="KW-0067">ATP-binding</keyword>
<feature type="domain" description="Protein kinase" evidence="9">
    <location>
        <begin position="18"/>
        <end position="286"/>
    </location>
</feature>
<proteinExistence type="predicted"/>
<evidence type="ECO:0000256" key="7">
    <source>
        <dbReference type="PROSITE-ProRule" id="PRU10141"/>
    </source>
</evidence>
<reference evidence="10" key="1">
    <citation type="submission" date="2023-07" db="EMBL/GenBank/DDBJ databases">
        <authorList>
            <person name="Haufschild T."/>
            <person name="Kallscheuer N."/>
            <person name="Hammer J."/>
            <person name="Kohn T."/>
            <person name="Kabuu M."/>
            <person name="Jogler M."/>
            <person name="Wohfarth N."/>
            <person name="Heuer A."/>
            <person name="Rohde M."/>
            <person name="van Teeseling M.C.F."/>
            <person name="Jogler C."/>
        </authorList>
    </citation>
    <scope>NUCLEOTIDE SEQUENCE</scope>
    <source>
        <strain evidence="10">Strain 138</strain>
        <strain evidence="11">Strain 318</strain>
    </source>
</reference>
<dbReference type="Proteomes" id="UP001229955">
    <property type="component" value="Chromosome"/>
</dbReference>
<feature type="region of interest" description="Disordered" evidence="8">
    <location>
        <begin position="277"/>
        <end position="344"/>
    </location>
</feature>
<dbReference type="PROSITE" id="PS00107">
    <property type="entry name" value="PROTEIN_KINASE_ATP"/>
    <property type="match status" value="1"/>
</dbReference>
<organism evidence="10">
    <name type="scientific">Pseudogemmatithrix spongiicola</name>
    <dbReference type="NCBI Taxonomy" id="3062599"/>
    <lineage>
        <taxon>Bacteria</taxon>
        <taxon>Pseudomonadati</taxon>
        <taxon>Gemmatimonadota</taxon>
        <taxon>Gemmatimonadia</taxon>
        <taxon>Gemmatimonadales</taxon>
        <taxon>Gemmatimonadaceae</taxon>
        <taxon>Pseudogemmatithrix</taxon>
    </lineage>
</organism>
<evidence type="ECO:0000313" key="12">
    <source>
        <dbReference type="Proteomes" id="UP001229955"/>
    </source>
</evidence>
<evidence type="ECO:0000256" key="4">
    <source>
        <dbReference type="ARBA" id="ARBA00022741"/>
    </source>
</evidence>
<evidence type="ECO:0000256" key="2">
    <source>
        <dbReference type="ARBA" id="ARBA00022527"/>
    </source>
</evidence>
<evidence type="ECO:0000313" key="10">
    <source>
        <dbReference type="EMBL" id="WKW13326.1"/>
    </source>
</evidence>
<dbReference type="Gene3D" id="3.30.200.20">
    <property type="entry name" value="Phosphorylase Kinase, domain 1"/>
    <property type="match status" value="1"/>
</dbReference>
<dbReference type="RefSeq" id="WP_367886185.1">
    <property type="nucleotide sequence ID" value="NZ_CP130612.1"/>
</dbReference>
<feature type="region of interest" description="Disordered" evidence="8">
    <location>
        <begin position="467"/>
        <end position="487"/>
    </location>
</feature>
<dbReference type="PANTHER" id="PTHR43289:SF6">
    <property type="entry name" value="SERINE_THREONINE-PROTEIN KINASE NEKL-3"/>
    <property type="match status" value="1"/>
</dbReference>
<evidence type="ECO:0000313" key="11">
    <source>
        <dbReference type="EMBL" id="WKW16233.1"/>
    </source>
</evidence>
<dbReference type="EC" id="2.7.11.1" evidence="1"/>
<dbReference type="Pfam" id="PF00069">
    <property type="entry name" value="Pkinase"/>
    <property type="match status" value="1"/>
</dbReference>
<evidence type="ECO:0000256" key="1">
    <source>
        <dbReference type="ARBA" id="ARBA00012513"/>
    </source>
</evidence>
<dbReference type="KEGG" id="pspc:Strain318_002644"/>
<dbReference type="Gene3D" id="1.10.510.10">
    <property type="entry name" value="Transferase(Phosphotransferase) domain 1"/>
    <property type="match status" value="1"/>
</dbReference>
<feature type="binding site" evidence="7">
    <location>
        <position position="47"/>
    </location>
    <ligand>
        <name>ATP</name>
        <dbReference type="ChEBI" id="CHEBI:30616"/>
    </ligand>
</feature>
<dbReference type="InterPro" id="IPR000719">
    <property type="entry name" value="Prot_kinase_dom"/>
</dbReference>
<evidence type="ECO:0000256" key="3">
    <source>
        <dbReference type="ARBA" id="ARBA00022679"/>
    </source>
</evidence>
<dbReference type="PANTHER" id="PTHR43289">
    <property type="entry name" value="MITOGEN-ACTIVATED PROTEIN KINASE KINASE KINASE 20-RELATED"/>
    <property type="match status" value="1"/>
</dbReference>
<dbReference type="PROSITE" id="PS50011">
    <property type="entry name" value="PROTEIN_KINASE_DOM"/>
    <property type="match status" value="1"/>
</dbReference>
<accession>A0AA49JWL6</accession>
<sequence>MADDALLQRLAAAVDGHYAIEAEVGRGGMAVVYRATDVRLRRKVALKVLPPELAFREEVKRRFLREAEMAAGLSHPHIVPIYAVDERDGLVWMAMGLVDGESLAERLHREPRPPVDVVRRVLREVCDALDYAHRERVVHRDIKPDNILLERGTGRALVTDFGIARAAEGDQRLTATGIAVGTPAYMSPEQAMGEREVDGRADLYALGIVGYQMLAGELPFQASNTPTMLMKHLSERPRPLRDVRADLPENLVYAIDRALEKARDSRWASAAEFRAALAEDAESPSMKRRSAATARPSAAVPRPSSGGMPAIPAAPPPPSPSTDPLDDLHARTPVPGPDFPKLPRDWMQDAAARTEGREALKQWREEARRWRDQVRNQPRAQREELRVAAQRMGEFVLQQKTPEERIAGVRRRIGAGVVTIGMLAVINAVTSPSFPWVIFPAIGIGYGIVRRLTDLWADGIPVRDVFRKPAPRTSGDEAPLRRLEPKLPAPPAATAAQAVLEAVPKDVLAGQFGPALRDAYESRAKIRSMLARLPEHERAMLPEIEPTVEALVERVRTLAIALHALDADASPDALVRLETRVAQAEAMPDGPERTRRLELLERQRTTLTDLAERRGSLKAQLEQAVLVLETMKLDLTRLRSSGVASRVADEGPRTQEINALVRDVERVAEAVDESRLERGPGE</sequence>
<dbReference type="AlphaFoldDB" id="A0AA49JWL6"/>